<keyword evidence="5 13" id="KW-0256">Endoplasmic reticulum</keyword>
<dbReference type="FunFam" id="3.90.770.10:FF:000001">
    <property type="entry name" value="3-hydroxy-3-methylglutaryl coenzyme A reductase"/>
    <property type="match status" value="1"/>
</dbReference>
<dbReference type="GO" id="GO:0015936">
    <property type="term" value="P:coenzyme A metabolic process"/>
    <property type="evidence" value="ECO:0007669"/>
    <property type="project" value="InterPro"/>
</dbReference>
<evidence type="ECO:0000256" key="10">
    <source>
        <dbReference type="ARBA" id="ARBA00023180"/>
    </source>
</evidence>
<dbReference type="Gene3D" id="3.90.770.10">
    <property type="entry name" value="3-hydroxy-3-methylglutaryl-coenzyme A Reductase, Chain A, domain 2"/>
    <property type="match status" value="1"/>
</dbReference>
<keyword evidence="11" id="KW-0414">Isoprene biosynthesis</keyword>
<dbReference type="FunFam" id="3.30.70.420:FF:000001">
    <property type="entry name" value="3-hydroxy-3-methylglutaryl coenzyme A reductase"/>
    <property type="match status" value="1"/>
</dbReference>
<proteinExistence type="inferred from homology"/>
<dbReference type="AlphaFoldDB" id="A0A7R9LHF8"/>
<evidence type="ECO:0000256" key="13">
    <source>
        <dbReference type="RuleBase" id="RU361219"/>
    </source>
</evidence>
<comment type="catalytic activity">
    <reaction evidence="12">
        <text>(R)-mevalonate + 2 NADP(+) + CoA = (3S)-3-hydroxy-3-methylglutaryl-CoA + 2 NADPH + 2 H(+)</text>
        <dbReference type="Rhea" id="RHEA:15989"/>
        <dbReference type="ChEBI" id="CHEBI:15378"/>
        <dbReference type="ChEBI" id="CHEBI:36464"/>
        <dbReference type="ChEBI" id="CHEBI:43074"/>
        <dbReference type="ChEBI" id="CHEBI:57287"/>
        <dbReference type="ChEBI" id="CHEBI:57783"/>
        <dbReference type="ChEBI" id="CHEBI:58349"/>
        <dbReference type="EC" id="1.1.1.34"/>
    </reaction>
    <physiologicalReaction direction="right-to-left" evidence="12">
        <dbReference type="Rhea" id="RHEA:15991"/>
    </physiologicalReaction>
</comment>
<evidence type="ECO:0000256" key="8">
    <source>
        <dbReference type="ARBA" id="ARBA00023002"/>
    </source>
</evidence>
<dbReference type="Pfam" id="PF00368">
    <property type="entry name" value="HMG-CoA_red"/>
    <property type="match status" value="1"/>
</dbReference>
<evidence type="ECO:0000256" key="2">
    <source>
        <dbReference type="ARBA" id="ARBA00005084"/>
    </source>
</evidence>
<dbReference type="InterPro" id="IPR009023">
    <property type="entry name" value="HMG_CoA_Rdtase_NAD(P)-bd_sf"/>
</dbReference>
<feature type="domain" description="SSD" evidence="14">
    <location>
        <begin position="97"/>
        <end position="254"/>
    </location>
</feature>
<dbReference type="InterPro" id="IPR023076">
    <property type="entry name" value="HMG_CoA_Rdtase_CS"/>
</dbReference>
<evidence type="ECO:0000256" key="3">
    <source>
        <dbReference type="ARBA" id="ARBA00007661"/>
    </source>
</evidence>
<dbReference type="PROSITE" id="PS50156">
    <property type="entry name" value="SSD"/>
    <property type="match status" value="1"/>
</dbReference>
<keyword evidence="9 13" id="KW-0472">Membrane</keyword>
<dbReference type="CDD" id="cd00643">
    <property type="entry name" value="HMG-CoA_reductase_classI"/>
    <property type="match status" value="1"/>
</dbReference>
<dbReference type="UniPathway" id="UPA00058">
    <property type="reaction ID" value="UER00103"/>
</dbReference>
<dbReference type="GO" id="GO:0050661">
    <property type="term" value="F:NADP binding"/>
    <property type="evidence" value="ECO:0007669"/>
    <property type="project" value="InterPro"/>
</dbReference>
<keyword evidence="6 13" id="KW-0521">NADP</keyword>
<evidence type="ECO:0000256" key="5">
    <source>
        <dbReference type="ARBA" id="ARBA00022824"/>
    </source>
</evidence>
<dbReference type="GO" id="GO:0016126">
    <property type="term" value="P:sterol biosynthetic process"/>
    <property type="evidence" value="ECO:0007669"/>
    <property type="project" value="TreeGrafter"/>
</dbReference>
<evidence type="ECO:0000256" key="11">
    <source>
        <dbReference type="ARBA" id="ARBA00023229"/>
    </source>
</evidence>
<protein>
    <recommendedName>
        <fullName evidence="13">3-hydroxy-3-methylglutaryl coenzyme A reductase</fullName>
        <shortName evidence="13">HMG-CoA reductase</shortName>
        <ecNumber evidence="13">1.1.1.34</ecNumber>
    </recommendedName>
</protein>
<dbReference type="PROSITE" id="PS00066">
    <property type="entry name" value="HMG_COA_REDUCTASE_1"/>
    <property type="match status" value="1"/>
</dbReference>
<dbReference type="SUPFAM" id="SSF56542">
    <property type="entry name" value="Substrate-binding domain of HMG-CoA reductase"/>
    <property type="match status" value="1"/>
</dbReference>
<dbReference type="PRINTS" id="PR00071">
    <property type="entry name" value="HMGCOARDTASE"/>
</dbReference>
<evidence type="ECO:0000256" key="6">
    <source>
        <dbReference type="ARBA" id="ARBA00022857"/>
    </source>
</evidence>
<dbReference type="EMBL" id="OC915735">
    <property type="protein sequence ID" value="CAD7641758.1"/>
    <property type="molecule type" value="Genomic_DNA"/>
</dbReference>
<dbReference type="Gene3D" id="3.30.70.420">
    <property type="entry name" value="Hydroxymethylglutaryl-CoA reductase, class I/II, NAD/NADP-binding domain"/>
    <property type="match status" value="1"/>
</dbReference>
<dbReference type="NCBIfam" id="TIGR00533">
    <property type="entry name" value="HMG_CoA_R_NADP"/>
    <property type="match status" value="1"/>
</dbReference>
<dbReference type="EMBL" id="CAJPVJ010000910">
    <property type="protein sequence ID" value="CAG2163684.1"/>
    <property type="molecule type" value="Genomic_DNA"/>
</dbReference>
<dbReference type="PANTHER" id="PTHR10572:SF24">
    <property type="entry name" value="3-HYDROXY-3-METHYLGLUTARYL-COENZYME A REDUCTASE"/>
    <property type="match status" value="1"/>
</dbReference>
<comment type="subcellular location">
    <subcellularLocation>
        <location evidence="1 13">Endoplasmic reticulum membrane</location>
        <topology evidence="1 13">Multi-pass membrane protein</topology>
    </subcellularLocation>
</comment>
<dbReference type="PROSITE" id="PS50065">
    <property type="entry name" value="HMG_COA_REDUCTASE_4"/>
    <property type="match status" value="1"/>
</dbReference>
<evidence type="ECO:0000256" key="1">
    <source>
        <dbReference type="ARBA" id="ARBA00004477"/>
    </source>
</evidence>
<feature type="transmembrane region" description="Helical" evidence="13">
    <location>
        <begin position="126"/>
        <end position="150"/>
    </location>
</feature>
<reference evidence="15" key="1">
    <citation type="submission" date="2020-11" db="EMBL/GenBank/DDBJ databases">
        <authorList>
            <person name="Tran Van P."/>
        </authorList>
    </citation>
    <scope>NUCLEOTIDE SEQUENCE</scope>
</reference>
<dbReference type="Pfam" id="PF12349">
    <property type="entry name" value="Sterol-sensing"/>
    <property type="match status" value="1"/>
</dbReference>
<keyword evidence="10" id="KW-0325">Glycoprotein</keyword>
<dbReference type="NCBIfam" id="TIGR00920">
    <property type="entry name" value="2A060605"/>
    <property type="match status" value="1"/>
</dbReference>
<evidence type="ECO:0000313" key="16">
    <source>
        <dbReference type="Proteomes" id="UP000728032"/>
    </source>
</evidence>
<dbReference type="InterPro" id="IPR023282">
    <property type="entry name" value="HMG_CoA_Rdtase_N"/>
</dbReference>
<dbReference type="Gene3D" id="1.10.3270.10">
    <property type="entry name" value="HMGR, N-terminal domain"/>
    <property type="match status" value="1"/>
</dbReference>
<keyword evidence="16" id="KW-1185">Reference proteome</keyword>
<dbReference type="InterPro" id="IPR009029">
    <property type="entry name" value="HMG_CoA_Rdtase_sub-bd_dom_sf"/>
</dbReference>
<keyword evidence="4 13" id="KW-0812">Transmembrane</keyword>
<dbReference type="OrthoDB" id="310654at2759"/>
<dbReference type="PANTHER" id="PTHR10572">
    <property type="entry name" value="3-HYDROXY-3-METHYLGLUTARYL-COENZYME A REDUCTASE"/>
    <property type="match status" value="1"/>
</dbReference>
<dbReference type="FunFam" id="1.10.3270.10:FF:000001">
    <property type="entry name" value="3-hydroxy-3-methylglutaryl coenzyme A reductase"/>
    <property type="match status" value="1"/>
</dbReference>
<dbReference type="InterPro" id="IPR000731">
    <property type="entry name" value="SSD"/>
</dbReference>
<comment type="pathway">
    <text evidence="2 13">Metabolic intermediate biosynthesis; (R)-mevalonate biosynthesis; (R)-mevalonate from acetyl-CoA: step 3/3.</text>
</comment>
<dbReference type="GO" id="GO:0005789">
    <property type="term" value="C:endoplasmic reticulum membrane"/>
    <property type="evidence" value="ECO:0007669"/>
    <property type="project" value="UniProtKB-SubCell"/>
</dbReference>
<dbReference type="InterPro" id="IPR023074">
    <property type="entry name" value="HMG_CoA_Rdtase_cat_sf"/>
</dbReference>
<dbReference type="PROSITE" id="PS00318">
    <property type="entry name" value="HMG_COA_REDUCTASE_2"/>
    <property type="match status" value="1"/>
</dbReference>
<dbReference type="SUPFAM" id="SSF55035">
    <property type="entry name" value="NAD-binding domain of HMG-CoA reductase"/>
    <property type="match status" value="1"/>
</dbReference>
<evidence type="ECO:0000313" key="15">
    <source>
        <dbReference type="EMBL" id="CAD7641758.1"/>
    </source>
</evidence>
<evidence type="ECO:0000256" key="12">
    <source>
        <dbReference type="ARBA" id="ARBA00049909"/>
    </source>
</evidence>
<comment type="similarity">
    <text evidence="3 13">Belongs to the HMG-CoA reductase family.</text>
</comment>
<dbReference type="InterPro" id="IPR004554">
    <property type="entry name" value="HMG_CoA_Rdtase_eu_arc"/>
</dbReference>
<dbReference type="InterPro" id="IPR002202">
    <property type="entry name" value="HMG_CoA_Rdtase"/>
</dbReference>
<keyword evidence="8 13" id="KW-0560">Oxidoreductase</keyword>
<dbReference type="GO" id="GO:0005778">
    <property type="term" value="C:peroxisomal membrane"/>
    <property type="evidence" value="ECO:0007669"/>
    <property type="project" value="TreeGrafter"/>
</dbReference>
<name>A0A7R9LHF8_9ACAR</name>
<dbReference type="GO" id="GO:0008299">
    <property type="term" value="P:isoprenoid biosynthetic process"/>
    <property type="evidence" value="ECO:0007669"/>
    <property type="project" value="UniProtKB-KW"/>
</dbReference>
<sequence length="950" mass="104605">MHWRRVRWHPMIAIITSTETSFKNSIGRMSRLFYTYGKVCASHPCEVMVAFFSLLFISMFSMGSRVLSQTNTYSSGHCLKNSECFEKLELKSAESLADTILMISRCLAVFYIYHQFKNLYSLGSKYLVGISALFTVFSSFIFCSAVLYALNANYFELNDALPFFFLLSDLSKASLLAQFALSSNTREEVSENIARGMAILGPTLTLDTLVETLAIGVGTVSGVSKLEEISCFACISVLVNYVVFMILFPACLSLALELSHNREDIAPVWQLSSLTKVLQLESEKTPNPVIQRIKLIMSAALMLVHTLSRWPIGADSDSSSLDSTFKHSTHDFLIDREPTFVETLFRKYLTVCSEQVVMIGLVFALAVKYIFFENKEYYNEHIKHQYKHEMQQNLKTRNTEENAVCKPRNLETPSILVTAQDSDTESMIYENSKSQNTEKNVISRDNSVKGDASDEEKSTTFFIGDDCSSDMSETEFIDREVQTEESRIGCDIKSTTCEESKEIRDIQTLLELYNREDGINQLTDLEIQCLVENKRIPSYKLESILGNAERGVAIRRRIIEKSSQKSGILGKVPFTQYDYSLVLGACCENVIGYIPVPLGVAGPLLLNDKQYYVPMATTEGCLVASTNRGCRTLLLSGGVRSSVFADGMSRGPVVHFPSAMRAAEAMNWLQEEDNFQRIKTVFDATSRFARLQRIHPRVAGRYLFLRFVGSTGDAMGMNMLSKGTESALNELRKVFTDILATCLSGNFCTDKKAAAVNWIEGRGKSVVCEAIIPAKVIENVLKTSPEALMELNISKNLIGSAVAGTIGGNNAHAANIVAAIYIACGQDPAQTVGSSNCITLMEVHDNDLHVSCTMPSIEIGTIGGGTVLHPQSACLELLGVKGSSEIAGSNSSELATIVCATVLAGELSLMSALAAGHLVRSHMKHNRSNININADSVPLSSNLLKSVTNG</sequence>
<accession>A0A7R9LHF8</accession>
<feature type="transmembrane region" description="Helical" evidence="13">
    <location>
        <begin position="47"/>
        <end position="67"/>
    </location>
</feature>
<gene>
    <name evidence="15" type="ORF">ONB1V03_LOCUS3250</name>
</gene>
<dbReference type="PROSITE" id="PS01192">
    <property type="entry name" value="HMG_COA_REDUCTASE_3"/>
    <property type="match status" value="1"/>
</dbReference>
<dbReference type="InterPro" id="IPR053958">
    <property type="entry name" value="HMGCR/SNAP/NPC1-like_SSD"/>
</dbReference>
<evidence type="ECO:0000256" key="7">
    <source>
        <dbReference type="ARBA" id="ARBA00022989"/>
    </source>
</evidence>
<organism evidence="15">
    <name type="scientific">Oppiella nova</name>
    <dbReference type="NCBI Taxonomy" id="334625"/>
    <lineage>
        <taxon>Eukaryota</taxon>
        <taxon>Metazoa</taxon>
        <taxon>Ecdysozoa</taxon>
        <taxon>Arthropoda</taxon>
        <taxon>Chelicerata</taxon>
        <taxon>Arachnida</taxon>
        <taxon>Acari</taxon>
        <taxon>Acariformes</taxon>
        <taxon>Sarcoptiformes</taxon>
        <taxon>Oribatida</taxon>
        <taxon>Brachypylina</taxon>
        <taxon>Oppioidea</taxon>
        <taxon>Oppiidae</taxon>
        <taxon>Oppiella</taxon>
    </lineage>
</organism>
<dbReference type="GO" id="GO:0004420">
    <property type="term" value="F:hydroxymethylglutaryl-CoA reductase (NADPH) activity"/>
    <property type="evidence" value="ECO:0007669"/>
    <property type="project" value="UniProtKB-EC"/>
</dbReference>
<evidence type="ECO:0000259" key="14">
    <source>
        <dbReference type="PROSITE" id="PS50156"/>
    </source>
</evidence>
<keyword evidence="7 13" id="KW-1133">Transmembrane helix</keyword>
<evidence type="ECO:0000256" key="9">
    <source>
        <dbReference type="ARBA" id="ARBA00023136"/>
    </source>
</evidence>
<dbReference type="EC" id="1.1.1.34" evidence="13"/>
<dbReference type="InterPro" id="IPR004816">
    <property type="entry name" value="HMG_CoA_Rdtase_metazoan"/>
</dbReference>
<dbReference type="Proteomes" id="UP000728032">
    <property type="component" value="Unassembled WGS sequence"/>
</dbReference>
<feature type="transmembrane region" description="Helical" evidence="13">
    <location>
        <begin position="229"/>
        <end position="256"/>
    </location>
</feature>
<evidence type="ECO:0000256" key="4">
    <source>
        <dbReference type="ARBA" id="ARBA00022692"/>
    </source>
</evidence>